<protein>
    <submittedName>
        <fullName evidence="2">Uncharacterized conserved protein (Some members contain a von Willebrand factor type A (VWA) domain)</fullName>
    </submittedName>
</protein>
<name>A0A377FTI8_9BACL</name>
<accession>A0A377FTI8</accession>
<dbReference type="OrthoDB" id="9789943at2"/>
<dbReference type="PANTHER" id="PTHR34351">
    <property type="entry name" value="SLR1927 PROTEIN-RELATED"/>
    <property type="match status" value="1"/>
</dbReference>
<dbReference type="STRING" id="1397694.GCA_000702585_02005"/>
<keyword evidence="1" id="KW-0812">Transmembrane</keyword>
<evidence type="ECO:0000313" key="2">
    <source>
        <dbReference type="EMBL" id="STO08139.1"/>
    </source>
</evidence>
<proteinExistence type="predicted"/>
<dbReference type="AlphaFoldDB" id="A0A377FTI8"/>
<feature type="transmembrane region" description="Helical" evidence="1">
    <location>
        <begin position="12"/>
        <end position="45"/>
    </location>
</feature>
<sequence length="342" mass="38711">MQLVSPRYLESGYMWLLFVVGVFIALYGNVFLASAILGFSLYALIMPELLFRLADHVHVDVTDELKLFPGDEETYTIKLLSTAPVPLGVVRLSGYLHPTVDSEDHAFWRQENYVGREAEVAYTLPLKAIKRGPIRIEAIGMEIRDPLRMFSLYKEEPLDRIGYVFPEFLPYPIPKRPPTLPGEEMVRHSAYRDPETFQSVAPYHGQPMRQLYWSAYAKTGELLARTEQPVQANEYVVVLDLLTKDGRALTHQMERLISQAAALCRDFEKENASYGLIVPTLTKDGITYDLAPGSGETHFRKVMTTLACLSERDFPLARSLFERKVAKYGGSQSILRLGGDGR</sequence>
<dbReference type="PANTHER" id="PTHR34351:SF2">
    <property type="entry name" value="DUF58 DOMAIN-CONTAINING PROTEIN"/>
    <property type="match status" value="1"/>
</dbReference>
<dbReference type="Proteomes" id="UP000254060">
    <property type="component" value="Unassembled WGS sequence"/>
</dbReference>
<evidence type="ECO:0000313" key="3">
    <source>
        <dbReference type="Proteomes" id="UP000254060"/>
    </source>
</evidence>
<keyword evidence="1" id="KW-0472">Membrane</keyword>
<gene>
    <name evidence="2" type="ORF">NCTC13163_01508</name>
</gene>
<evidence type="ECO:0000256" key="1">
    <source>
        <dbReference type="SAM" id="Phobius"/>
    </source>
</evidence>
<dbReference type="EMBL" id="UGGP01000001">
    <property type="protein sequence ID" value="STO08139.1"/>
    <property type="molecule type" value="Genomic_DNA"/>
</dbReference>
<dbReference type="RefSeq" id="WP_024371894.1">
    <property type="nucleotide sequence ID" value="NZ_UGGP01000001.1"/>
</dbReference>
<reference evidence="2 3" key="1">
    <citation type="submission" date="2018-06" db="EMBL/GenBank/DDBJ databases">
        <authorList>
            <consortium name="Pathogen Informatics"/>
            <person name="Doyle S."/>
        </authorList>
    </citation>
    <scope>NUCLEOTIDE SEQUENCE [LARGE SCALE GENOMIC DNA]</scope>
    <source>
        <strain evidence="2 3">NCTC13163</strain>
    </source>
</reference>
<organism evidence="2 3">
    <name type="scientific">Exiguobacterium aurantiacum</name>
    <dbReference type="NCBI Taxonomy" id="33987"/>
    <lineage>
        <taxon>Bacteria</taxon>
        <taxon>Bacillati</taxon>
        <taxon>Bacillota</taxon>
        <taxon>Bacilli</taxon>
        <taxon>Bacillales</taxon>
        <taxon>Bacillales Family XII. Incertae Sedis</taxon>
        <taxon>Exiguobacterium</taxon>
    </lineage>
</organism>
<keyword evidence="1" id="KW-1133">Transmembrane helix</keyword>